<dbReference type="PROSITE" id="PS51318">
    <property type="entry name" value="TAT"/>
    <property type="match status" value="1"/>
</dbReference>
<organism evidence="8">
    <name type="scientific">freshwater metagenome</name>
    <dbReference type="NCBI Taxonomy" id="449393"/>
    <lineage>
        <taxon>unclassified sequences</taxon>
        <taxon>metagenomes</taxon>
        <taxon>ecological metagenomes</taxon>
    </lineage>
</organism>
<dbReference type="EMBL" id="CAESAK010000039">
    <property type="protein sequence ID" value="CAB4334223.1"/>
    <property type="molecule type" value="Genomic_DNA"/>
</dbReference>
<dbReference type="PROSITE" id="PS51296">
    <property type="entry name" value="RIESKE"/>
    <property type="match status" value="1"/>
</dbReference>
<sequence length="135" mass="13964">MNTPDRISRRSALRGALVVALAPVAAIFPSKATAAGAKVVKLSALPVGGTYTFTTAAQGIPAIAFRTKTGVFAYSMICTHQGCTVSYVKSSKSLVCPCHAAKFDPLKKGRVVSGPAESPLTSIKLAIKSGWVVEA</sequence>
<dbReference type="GO" id="GO:0051537">
    <property type="term" value="F:2 iron, 2 sulfur cluster binding"/>
    <property type="evidence" value="ECO:0007669"/>
    <property type="project" value="UniProtKB-KW"/>
</dbReference>
<feature type="domain" description="Rieske" evidence="7">
    <location>
        <begin position="37"/>
        <end position="134"/>
    </location>
</feature>
<dbReference type="InterPro" id="IPR014349">
    <property type="entry name" value="Rieske_Fe-S_prot"/>
</dbReference>
<reference evidence="8" key="1">
    <citation type="submission" date="2020-05" db="EMBL/GenBank/DDBJ databases">
        <authorList>
            <person name="Chiriac C."/>
            <person name="Salcher M."/>
            <person name="Ghai R."/>
            <person name="Kavagutti S V."/>
        </authorList>
    </citation>
    <scope>NUCLEOTIDE SEQUENCE</scope>
</reference>
<dbReference type="Pfam" id="PF00355">
    <property type="entry name" value="Rieske"/>
    <property type="match status" value="1"/>
</dbReference>
<evidence type="ECO:0000256" key="3">
    <source>
        <dbReference type="ARBA" id="ARBA00023004"/>
    </source>
</evidence>
<dbReference type="PANTHER" id="PTHR10134">
    <property type="entry name" value="CYTOCHROME B-C1 COMPLEX SUBUNIT RIESKE, MITOCHONDRIAL"/>
    <property type="match status" value="1"/>
</dbReference>
<evidence type="ECO:0000256" key="4">
    <source>
        <dbReference type="ARBA" id="ARBA00023014"/>
    </source>
</evidence>
<keyword evidence="5" id="KW-1015">Disulfide bond</keyword>
<keyword evidence="1" id="KW-0001">2Fe-2S</keyword>
<dbReference type="InterPro" id="IPR005805">
    <property type="entry name" value="Rieske_Fe-S_prot_C"/>
</dbReference>
<name>A0A6J5Z3A3_9ZZZZ</name>
<evidence type="ECO:0000256" key="2">
    <source>
        <dbReference type="ARBA" id="ARBA00022723"/>
    </source>
</evidence>
<evidence type="ECO:0000259" key="7">
    <source>
        <dbReference type="PROSITE" id="PS51296"/>
    </source>
</evidence>
<dbReference type="AlphaFoldDB" id="A0A6J5Z3A3"/>
<dbReference type="PRINTS" id="PR00162">
    <property type="entry name" value="RIESKE"/>
</dbReference>
<keyword evidence="3" id="KW-0408">Iron</keyword>
<accession>A0A6J5Z3A3</accession>
<dbReference type="InterPro" id="IPR036922">
    <property type="entry name" value="Rieske_2Fe-2S_sf"/>
</dbReference>
<dbReference type="GO" id="GO:0016020">
    <property type="term" value="C:membrane"/>
    <property type="evidence" value="ECO:0007669"/>
    <property type="project" value="InterPro"/>
</dbReference>
<dbReference type="CDD" id="cd03467">
    <property type="entry name" value="Rieske"/>
    <property type="match status" value="1"/>
</dbReference>
<dbReference type="GO" id="GO:0046872">
    <property type="term" value="F:metal ion binding"/>
    <property type="evidence" value="ECO:0007669"/>
    <property type="project" value="UniProtKB-KW"/>
</dbReference>
<keyword evidence="2" id="KW-0479">Metal-binding</keyword>
<proteinExistence type="predicted"/>
<dbReference type="SUPFAM" id="SSF50022">
    <property type="entry name" value="ISP domain"/>
    <property type="match status" value="1"/>
</dbReference>
<evidence type="ECO:0000313" key="8">
    <source>
        <dbReference type="EMBL" id="CAB4334223.1"/>
    </source>
</evidence>
<protein>
    <submittedName>
        <fullName evidence="8">Unannotated protein</fullName>
    </submittedName>
</protein>
<evidence type="ECO:0000256" key="5">
    <source>
        <dbReference type="ARBA" id="ARBA00023157"/>
    </source>
</evidence>
<dbReference type="InterPro" id="IPR017941">
    <property type="entry name" value="Rieske_2Fe-2S"/>
</dbReference>
<dbReference type="Gene3D" id="2.102.10.10">
    <property type="entry name" value="Rieske [2Fe-2S] iron-sulphur domain"/>
    <property type="match status" value="1"/>
</dbReference>
<keyword evidence="4" id="KW-0411">Iron-sulfur</keyword>
<comment type="cofactor">
    <cofactor evidence="6">
        <name>[2Fe-2S] cluster</name>
        <dbReference type="ChEBI" id="CHEBI:190135"/>
    </cofactor>
</comment>
<evidence type="ECO:0000256" key="6">
    <source>
        <dbReference type="ARBA" id="ARBA00034078"/>
    </source>
</evidence>
<dbReference type="InterPro" id="IPR006311">
    <property type="entry name" value="TAT_signal"/>
</dbReference>
<gene>
    <name evidence="8" type="ORF">UFOPK3775_00424</name>
</gene>
<evidence type="ECO:0000256" key="1">
    <source>
        <dbReference type="ARBA" id="ARBA00022714"/>
    </source>
</evidence>